<reference evidence="5" key="1">
    <citation type="submission" date="2016-11" db="UniProtKB">
        <authorList>
            <consortium name="WormBaseParasite"/>
        </authorList>
    </citation>
    <scope>IDENTIFICATION</scope>
</reference>
<dbReference type="GO" id="GO:0140359">
    <property type="term" value="F:ABC-type transporter activity"/>
    <property type="evidence" value="ECO:0007669"/>
    <property type="project" value="InterPro"/>
</dbReference>
<dbReference type="GO" id="GO:0005524">
    <property type="term" value="F:ATP binding"/>
    <property type="evidence" value="ECO:0007669"/>
    <property type="project" value="InterPro"/>
</dbReference>
<keyword evidence="1" id="KW-0813">Transport</keyword>
<evidence type="ECO:0000313" key="5">
    <source>
        <dbReference type="WBParaSite" id="maker-unitig_43000-snap-gene-0.2-mRNA-1"/>
    </source>
</evidence>
<evidence type="ECO:0000256" key="2">
    <source>
        <dbReference type="ARBA" id="ARBA00022737"/>
    </source>
</evidence>
<accession>A0A1I8FP99</accession>
<dbReference type="GO" id="GO:0016887">
    <property type="term" value="F:ATP hydrolysis activity"/>
    <property type="evidence" value="ECO:0007669"/>
    <property type="project" value="InterPro"/>
</dbReference>
<dbReference type="InterPro" id="IPR026082">
    <property type="entry name" value="ABCA"/>
</dbReference>
<dbReference type="GO" id="GO:0005319">
    <property type="term" value="F:lipid transporter activity"/>
    <property type="evidence" value="ECO:0007669"/>
    <property type="project" value="TreeGrafter"/>
</dbReference>
<dbReference type="Proteomes" id="UP000095280">
    <property type="component" value="Unplaced"/>
</dbReference>
<organism evidence="4 5">
    <name type="scientific">Macrostomum lignano</name>
    <dbReference type="NCBI Taxonomy" id="282301"/>
    <lineage>
        <taxon>Eukaryota</taxon>
        <taxon>Metazoa</taxon>
        <taxon>Spiralia</taxon>
        <taxon>Lophotrochozoa</taxon>
        <taxon>Platyhelminthes</taxon>
        <taxon>Rhabditophora</taxon>
        <taxon>Macrostomorpha</taxon>
        <taxon>Macrostomida</taxon>
        <taxon>Macrostomidae</taxon>
        <taxon>Macrostomum</taxon>
    </lineage>
</organism>
<feature type="domain" description="ABC transporter" evidence="3">
    <location>
        <begin position="73"/>
        <end position="107"/>
    </location>
</feature>
<evidence type="ECO:0000259" key="3">
    <source>
        <dbReference type="Pfam" id="PF00005"/>
    </source>
</evidence>
<keyword evidence="2" id="KW-0677">Repeat</keyword>
<evidence type="ECO:0000256" key="1">
    <source>
        <dbReference type="ARBA" id="ARBA00022448"/>
    </source>
</evidence>
<evidence type="ECO:0000313" key="4">
    <source>
        <dbReference type="Proteomes" id="UP000095280"/>
    </source>
</evidence>
<dbReference type="InterPro" id="IPR027417">
    <property type="entry name" value="P-loop_NTPase"/>
</dbReference>
<dbReference type="Pfam" id="PF00005">
    <property type="entry name" value="ABC_tran"/>
    <property type="match status" value="1"/>
</dbReference>
<name>A0A1I8FP99_9PLAT</name>
<dbReference type="GO" id="GO:0016020">
    <property type="term" value="C:membrane"/>
    <property type="evidence" value="ECO:0007669"/>
    <property type="project" value="InterPro"/>
</dbReference>
<dbReference type="PANTHER" id="PTHR19229">
    <property type="entry name" value="ATP-BINDING CASSETTE TRANSPORTER SUBFAMILY A ABCA"/>
    <property type="match status" value="1"/>
</dbReference>
<dbReference type="WBParaSite" id="maker-unitig_43000-snap-gene-0.2-mRNA-1">
    <property type="protein sequence ID" value="maker-unitig_43000-snap-gene-0.2-mRNA-1"/>
    <property type="gene ID" value="maker-unitig_43000-snap-gene-0.2"/>
</dbReference>
<dbReference type="SUPFAM" id="SSF52540">
    <property type="entry name" value="P-loop containing nucleoside triphosphate hydrolases"/>
    <property type="match status" value="1"/>
</dbReference>
<dbReference type="Gene3D" id="3.40.50.300">
    <property type="entry name" value="P-loop containing nucleotide triphosphate hydrolases"/>
    <property type="match status" value="1"/>
</dbReference>
<keyword evidence="4" id="KW-1185">Reference proteome</keyword>
<protein>
    <submittedName>
        <fullName evidence="5">ABC transporter domain-containing protein</fullName>
    </submittedName>
</protein>
<dbReference type="AlphaFoldDB" id="A0A1I8FP99"/>
<proteinExistence type="predicted"/>
<sequence length="302" mass="32573">TARRQSRRPLPVEDIGVQKERRDRLLKKQPVTCRSALDCRRARIRLHKMMIRWQQPQVLSLAKAYPRAPSRAVNDVTFGARAGQIFGLLGPNGAGKSTTLSVLVGEALGQPRPLAWWTAPRAVRRPGWARSDTAAQYSPLHATITAVLEHLQFYARVRGCRPEVNQSAVQGSSGGYGLAKYRATCPLAACLAATAGGCVWPSLLLGNRTSVLVIDEASTGVDPENEAVDMEGSAGRGRQLPGPLWLTTQQHGGGGGPVLAKLASCTGTGKNYTLDVQMKARPAAGPASGMWRQQPRRNLPIY</sequence>
<dbReference type="InterPro" id="IPR003439">
    <property type="entry name" value="ABC_transporter-like_ATP-bd"/>
</dbReference>
<dbReference type="PANTHER" id="PTHR19229:SF36">
    <property type="entry name" value="ATP-BINDING CASSETTE SUB-FAMILY A MEMBER 2"/>
    <property type="match status" value="1"/>
</dbReference>